<protein>
    <submittedName>
        <fullName evidence="2">Double-stranded RNA-binding motif protein</fullName>
    </submittedName>
</protein>
<name>A0A392QYV3_9FABA</name>
<comment type="caution">
    <text evidence="2">The sequence shown here is derived from an EMBL/GenBank/DDBJ whole genome shotgun (WGS) entry which is preliminary data.</text>
</comment>
<organism evidence="2 3">
    <name type="scientific">Trifolium medium</name>
    <dbReference type="NCBI Taxonomy" id="97028"/>
    <lineage>
        <taxon>Eukaryota</taxon>
        <taxon>Viridiplantae</taxon>
        <taxon>Streptophyta</taxon>
        <taxon>Embryophyta</taxon>
        <taxon>Tracheophyta</taxon>
        <taxon>Spermatophyta</taxon>
        <taxon>Magnoliopsida</taxon>
        <taxon>eudicotyledons</taxon>
        <taxon>Gunneridae</taxon>
        <taxon>Pentapetalae</taxon>
        <taxon>rosids</taxon>
        <taxon>fabids</taxon>
        <taxon>Fabales</taxon>
        <taxon>Fabaceae</taxon>
        <taxon>Papilionoideae</taxon>
        <taxon>50 kb inversion clade</taxon>
        <taxon>NPAAA clade</taxon>
        <taxon>Hologalegina</taxon>
        <taxon>IRL clade</taxon>
        <taxon>Trifolieae</taxon>
        <taxon>Trifolium</taxon>
    </lineage>
</organism>
<dbReference type="EMBL" id="LXQA010171045">
    <property type="protein sequence ID" value="MCI29207.1"/>
    <property type="molecule type" value="Genomic_DNA"/>
</dbReference>
<proteinExistence type="predicted"/>
<sequence>MFISIGPAGLPVHSPDVNNTLPTTSVLQPNSEPACETSQISSPVADVADVMKSQDLK</sequence>
<evidence type="ECO:0000313" key="3">
    <source>
        <dbReference type="Proteomes" id="UP000265520"/>
    </source>
</evidence>
<reference evidence="2 3" key="1">
    <citation type="journal article" date="2018" name="Front. Plant Sci.">
        <title>Red Clover (Trifolium pratense) and Zigzag Clover (T. medium) - A Picture of Genomic Similarities and Differences.</title>
        <authorList>
            <person name="Dluhosova J."/>
            <person name="Istvanek J."/>
            <person name="Nedelnik J."/>
            <person name="Repkova J."/>
        </authorList>
    </citation>
    <scope>NUCLEOTIDE SEQUENCE [LARGE SCALE GENOMIC DNA]</scope>
    <source>
        <strain evidence="3">cv. 10/8</strain>
        <tissue evidence="2">Leaf</tissue>
    </source>
</reference>
<evidence type="ECO:0000256" key="1">
    <source>
        <dbReference type="SAM" id="MobiDB-lite"/>
    </source>
</evidence>
<keyword evidence="3" id="KW-1185">Reference proteome</keyword>
<feature type="compositionally biased region" description="Polar residues" evidence="1">
    <location>
        <begin position="28"/>
        <end position="42"/>
    </location>
</feature>
<feature type="non-terminal residue" evidence="2">
    <location>
        <position position="57"/>
    </location>
</feature>
<dbReference type="AlphaFoldDB" id="A0A392QYV3"/>
<feature type="region of interest" description="Disordered" evidence="1">
    <location>
        <begin position="28"/>
        <end position="57"/>
    </location>
</feature>
<dbReference type="Proteomes" id="UP000265520">
    <property type="component" value="Unassembled WGS sequence"/>
</dbReference>
<accession>A0A392QYV3</accession>
<evidence type="ECO:0000313" key="2">
    <source>
        <dbReference type="EMBL" id="MCI29207.1"/>
    </source>
</evidence>